<dbReference type="Proteomes" id="UP001145114">
    <property type="component" value="Unassembled WGS sequence"/>
</dbReference>
<organism evidence="1 2">
    <name type="scientific">Spiromyces aspiralis</name>
    <dbReference type="NCBI Taxonomy" id="68401"/>
    <lineage>
        <taxon>Eukaryota</taxon>
        <taxon>Fungi</taxon>
        <taxon>Fungi incertae sedis</taxon>
        <taxon>Zoopagomycota</taxon>
        <taxon>Kickxellomycotina</taxon>
        <taxon>Kickxellomycetes</taxon>
        <taxon>Kickxellales</taxon>
        <taxon>Kickxellaceae</taxon>
        <taxon>Spiromyces</taxon>
    </lineage>
</organism>
<name>A0ACC1HB12_9FUNG</name>
<proteinExistence type="predicted"/>
<keyword evidence="2" id="KW-1185">Reference proteome</keyword>
<gene>
    <name evidence="1" type="ORF">EV182_006323</name>
</gene>
<reference evidence="1" key="1">
    <citation type="submission" date="2022-06" db="EMBL/GenBank/DDBJ databases">
        <title>Phylogenomic reconstructions and comparative analyses of Kickxellomycotina fungi.</title>
        <authorList>
            <person name="Reynolds N.K."/>
            <person name="Stajich J.E."/>
            <person name="Barry K."/>
            <person name="Grigoriev I.V."/>
            <person name="Crous P."/>
            <person name="Smith M.E."/>
        </authorList>
    </citation>
    <scope>NUCLEOTIDE SEQUENCE</scope>
    <source>
        <strain evidence="1">RSA 2271</strain>
    </source>
</reference>
<dbReference type="EMBL" id="JAMZIH010007706">
    <property type="protein sequence ID" value="KAJ1672873.1"/>
    <property type="molecule type" value="Genomic_DNA"/>
</dbReference>
<evidence type="ECO:0000313" key="1">
    <source>
        <dbReference type="EMBL" id="KAJ1672873.1"/>
    </source>
</evidence>
<comment type="caution">
    <text evidence="1">The sequence shown here is derived from an EMBL/GenBank/DDBJ whole genome shotgun (WGS) entry which is preliminary data.</text>
</comment>
<protein>
    <submittedName>
        <fullName evidence="1">Uncharacterized protein</fullName>
    </submittedName>
</protein>
<accession>A0ACC1HB12</accession>
<feature type="non-terminal residue" evidence="1">
    <location>
        <position position="1"/>
    </location>
</feature>
<evidence type="ECO:0000313" key="2">
    <source>
        <dbReference type="Proteomes" id="UP001145114"/>
    </source>
</evidence>
<sequence length="291" mass="30489">AGVQASVCNTDLSVATDVLATLSAGAQVVPCTREFGCATESIIAGEAMIEAFTNTVEHGVNTEGGDDHHREIVPICGALLSASSITRSNRLDLAEAKVGCQQPASGNTSNVIPVHPSTNDSNVETDCRGLVYHAALALPRTCDKSVASAAIATMRSFGVATDLMRVEDLCIDATIANGNKSVATIELDQDNAGVDAGMLVRPVTYERAVMTSQAITPVRGEEEVAISACAPIQVIVPNDPRSEDDDEEVVFANGSLEFVDASMGTIATNVYSENFTRSIVKLEAVDEQESV</sequence>
<feature type="non-terminal residue" evidence="1">
    <location>
        <position position="291"/>
    </location>
</feature>